<dbReference type="SUPFAM" id="SSF47473">
    <property type="entry name" value="EF-hand"/>
    <property type="match status" value="1"/>
</dbReference>
<dbReference type="PROSITE" id="PS00125">
    <property type="entry name" value="SER_THR_PHOSPHATASE"/>
    <property type="match status" value="1"/>
</dbReference>
<reference evidence="6" key="1">
    <citation type="submission" date="2025-08" db="UniProtKB">
        <authorList>
            <consortium name="RefSeq"/>
        </authorList>
    </citation>
    <scope>IDENTIFICATION</scope>
</reference>
<dbReference type="PROSITE" id="PS00018">
    <property type="entry name" value="EF_HAND_1"/>
    <property type="match status" value="1"/>
</dbReference>
<dbReference type="PROSITE" id="PS50222">
    <property type="entry name" value="EF_HAND_2"/>
    <property type="match status" value="2"/>
</dbReference>
<dbReference type="Proteomes" id="UP000695022">
    <property type="component" value="Unplaced"/>
</dbReference>
<accession>A0ABM1ERB2</accession>
<protein>
    <recommendedName>
        <fullName evidence="3">Serine/threonine-protein phosphatase</fullName>
        <ecNumber evidence="3">3.1.3.16</ecNumber>
    </recommendedName>
</protein>
<comment type="catalytic activity">
    <reaction evidence="3">
        <text>O-phospho-L-threonyl-[protein] + H2O = L-threonyl-[protein] + phosphate</text>
        <dbReference type="Rhea" id="RHEA:47004"/>
        <dbReference type="Rhea" id="RHEA-COMP:11060"/>
        <dbReference type="Rhea" id="RHEA-COMP:11605"/>
        <dbReference type="ChEBI" id="CHEBI:15377"/>
        <dbReference type="ChEBI" id="CHEBI:30013"/>
        <dbReference type="ChEBI" id="CHEBI:43474"/>
        <dbReference type="ChEBI" id="CHEBI:61977"/>
        <dbReference type="EC" id="3.1.3.16"/>
    </reaction>
</comment>
<dbReference type="CDD" id="cd02883">
    <property type="entry name" value="NUDIX_Hydrolase"/>
    <property type="match status" value="1"/>
</dbReference>
<dbReference type="InterPro" id="IPR015797">
    <property type="entry name" value="NUDIX_hydrolase-like_dom_sf"/>
</dbReference>
<dbReference type="InterPro" id="IPR004843">
    <property type="entry name" value="Calcineurin-like_PHP"/>
</dbReference>
<dbReference type="Gene3D" id="3.90.79.10">
    <property type="entry name" value="Nucleoside Triphosphate Pyrophosphohydrolase"/>
    <property type="match status" value="1"/>
</dbReference>
<dbReference type="GeneID" id="106814873"/>
<organism evidence="5 6">
    <name type="scientific">Priapulus caudatus</name>
    <name type="common">Priapulid worm</name>
    <dbReference type="NCBI Taxonomy" id="37621"/>
    <lineage>
        <taxon>Eukaryota</taxon>
        <taxon>Metazoa</taxon>
        <taxon>Ecdysozoa</taxon>
        <taxon>Scalidophora</taxon>
        <taxon>Priapulida</taxon>
        <taxon>Priapulimorpha</taxon>
        <taxon>Priapulimorphida</taxon>
        <taxon>Priapulidae</taxon>
        <taxon>Priapulus</taxon>
    </lineage>
</organism>
<evidence type="ECO:0000256" key="1">
    <source>
        <dbReference type="ARBA" id="ARBA00008294"/>
    </source>
</evidence>
<dbReference type="Gene3D" id="3.60.21.10">
    <property type="match status" value="1"/>
</dbReference>
<dbReference type="InterPro" id="IPR018247">
    <property type="entry name" value="EF_Hand_1_Ca_BS"/>
</dbReference>
<dbReference type="InterPro" id="IPR011992">
    <property type="entry name" value="EF-hand-dom_pair"/>
</dbReference>
<dbReference type="CDD" id="cd00051">
    <property type="entry name" value="EFh"/>
    <property type="match status" value="1"/>
</dbReference>
<dbReference type="RefSeq" id="XP_014674733.1">
    <property type="nucleotide sequence ID" value="XM_014819247.1"/>
</dbReference>
<dbReference type="Pfam" id="PF00036">
    <property type="entry name" value="EF-hand_1"/>
    <property type="match status" value="1"/>
</dbReference>
<evidence type="ECO:0000256" key="2">
    <source>
        <dbReference type="ARBA" id="ARBA00022837"/>
    </source>
</evidence>
<dbReference type="SMART" id="SM00156">
    <property type="entry name" value="PP2Ac"/>
    <property type="match status" value="1"/>
</dbReference>
<dbReference type="SUPFAM" id="SSF55811">
    <property type="entry name" value="Nudix"/>
    <property type="match status" value="1"/>
</dbReference>
<dbReference type="Pfam" id="PF00149">
    <property type="entry name" value="Metallophos"/>
    <property type="match status" value="1"/>
</dbReference>
<proteinExistence type="inferred from homology"/>
<keyword evidence="2" id="KW-0106">Calcium</keyword>
<gene>
    <name evidence="6" type="primary">LOC106814873</name>
</gene>
<evidence type="ECO:0000259" key="4">
    <source>
        <dbReference type="PROSITE" id="PS50222"/>
    </source>
</evidence>
<dbReference type="InterPro" id="IPR002048">
    <property type="entry name" value="EF_hand_dom"/>
</dbReference>
<keyword evidence="5" id="KW-1185">Reference proteome</keyword>
<dbReference type="InterPro" id="IPR006186">
    <property type="entry name" value="Ser/Thr-sp_prot-phosphatase"/>
</dbReference>
<evidence type="ECO:0000313" key="5">
    <source>
        <dbReference type="Proteomes" id="UP000695022"/>
    </source>
</evidence>
<dbReference type="PRINTS" id="PR00114">
    <property type="entry name" value="STPHPHTASE"/>
</dbReference>
<dbReference type="CDD" id="cd00144">
    <property type="entry name" value="MPP_PPP_family"/>
    <property type="match status" value="1"/>
</dbReference>
<dbReference type="Gene3D" id="1.10.238.10">
    <property type="entry name" value="EF-hand"/>
    <property type="match status" value="1"/>
</dbReference>
<dbReference type="InterPro" id="IPR050341">
    <property type="entry name" value="PP1_catalytic_subunit"/>
</dbReference>
<dbReference type="InterPro" id="IPR029052">
    <property type="entry name" value="Metallo-depent_PP-like"/>
</dbReference>
<dbReference type="PANTHER" id="PTHR11668">
    <property type="entry name" value="SERINE/THREONINE PROTEIN PHOSPHATASE"/>
    <property type="match status" value="1"/>
</dbReference>
<evidence type="ECO:0000313" key="6">
    <source>
        <dbReference type="RefSeq" id="XP_014674733.1"/>
    </source>
</evidence>
<feature type="domain" description="EF-hand" evidence="4">
    <location>
        <begin position="239"/>
        <end position="274"/>
    </location>
</feature>
<feature type="domain" description="EF-hand" evidence="4">
    <location>
        <begin position="281"/>
        <end position="316"/>
    </location>
</feature>
<sequence>MAAKKRDSCENIKNDLDIADHQEIICLLIRRESDHHYCLRRHKSSNGWWLPYGNIREGEHFRTAALRIAATQQANKVSVQGLVTVHFTTLPGGATKRTRFTVLVTTSGCAATNTDGSIMWISAEEMKKQHDSAKLLLLGPEPMVLAQQIENAHTKCQDGGGSGSIQMASVTEDLFEYVGTGEEGAIEAVHASQQDLLVKSAKLGKKEQELLYVEFMELCYPVNVMNSATFTELFTKKGIPADKVESYFRAFDIDCSKFVSYKQLLVGLAAMEPTTQHGGAPAEQRCRYIFRFYDQDQDGYLQFEEFKMLIKDIRDIKNLPTAEDEVDQEALASAKLFEAAESSALSLSEFLTAVGQLRFRGTSLLFRLPQSIVTYLRRGGRPGMLVKNDKVQEDDLTSLAQPAKKVRTSLTIADSRMPKRDGMLRQNSHKHGRRCTSAVSASFDMEKDKLKFERMPSVDSFNQRSHPNEMLTGLRYFERPIIDKMGEVTKPAFDWGLVDRGALAKCLLVLCKVVRDILKGEDRLLTLQAPVYILGDIHGNFRDLVCFEKVLWRMGPILTPSNILFLGDYVDRGDQGIEVVAYLFAQKLLAPEKFYLLRGNHELRSVQCMFSFRTECMEKFGAEMGSEVWEAVNDVFDVMPIAAVVDSKIFCVHGGIPRPSKHGSTFAAINKIPCPLRNPEQESKLTWEILWSDPINQETDMRSDTEEELIANEGFAHNCRRGTANIFSCRALEAFLKSHGLSHVVRAHEVQQAGFQVREQRKL</sequence>
<dbReference type="PANTHER" id="PTHR11668:SF496">
    <property type="entry name" value="SERINE_THREONINE-PROTEIN PHOSPHATASE"/>
    <property type="match status" value="1"/>
</dbReference>
<name>A0ABM1ERB2_PRICU</name>
<dbReference type="SMART" id="SM00054">
    <property type="entry name" value="EFh"/>
    <property type="match status" value="2"/>
</dbReference>
<evidence type="ECO:0000256" key="3">
    <source>
        <dbReference type="RuleBase" id="RU004273"/>
    </source>
</evidence>
<dbReference type="EC" id="3.1.3.16" evidence="3"/>
<keyword evidence="3" id="KW-0378">Hydrolase</keyword>
<comment type="similarity">
    <text evidence="1 3">Belongs to the PPP phosphatase family.</text>
</comment>
<dbReference type="SUPFAM" id="SSF56300">
    <property type="entry name" value="Metallo-dependent phosphatases"/>
    <property type="match status" value="1"/>
</dbReference>